<dbReference type="Gene3D" id="3.40.50.720">
    <property type="entry name" value="NAD(P)-binding Rossmann-like Domain"/>
    <property type="match status" value="1"/>
</dbReference>
<dbReference type="GO" id="GO:0016491">
    <property type="term" value="F:oxidoreductase activity"/>
    <property type="evidence" value="ECO:0007669"/>
    <property type="project" value="UniProtKB-KW"/>
</dbReference>
<dbReference type="InterPro" id="IPR036291">
    <property type="entry name" value="NAD(P)-bd_dom_sf"/>
</dbReference>
<evidence type="ECO:0000313" key="5">
    <source>
        <dbReference type="Proteomes" id="UP000724874"/>
    </source>
</evidence>
<dbReference type="AlphaFoldDB" id="A0A9P5THU5"/>
<dbReference type="InterPro" id="IPR051911">
    <property type="entry name" value="SDR_oxidoreductase"/>
</dbReference>
<protein>
    <submittedName>
        <fullName evidence="4">Short-chain oxidoreductase</fullName>
    </submittedName>
</protein>
<dbReference type="Proteomes" id="UP000724874">
    <property type="component" value="Unassembled WGS sequence"/>
</dbReference>
<dbReference type="PRINTS" id="PR00081">
    <property type="entry name" value="GDHRDH"/>
</dbReference>
<accession>A0A9P5THU5</accession>
<comment type="similarity">
    <text evidence="1 3">Belongs to the short-chain dehydrogenases/reductases (SDR) family.</text>
</comment>
<sequence>MASQLVWLITGATSGYDLAVQALSRSERVIATGRAQSIAKLDELAARGAEILELDVTAPIETLQAVAKKAMEIYGTVNVLVNNAGYVCSGTIEEITPQETFDQFNTNFFGALNVTRAFLPYMREKKTGTIVWISSIYGWIGPAYTGIYAATKWALRGVSQSLDSEISPLGLRASAAILDSNNIPDYEGPAGDMEAMFQAFNWNQPGDPIKGVQAIIDVVRGEGVAKGKAFPSDLLLGSDCYKAVEESTKYNSKLLEEWKEVACGADFAN</sequence>
<keyword evidence="5" id="KW-1185">Reference proteome</keyword>
<proteinExistence type="inferred from homology"/>
<dbReference type="SUPFAM" id="SSF51735">
    <property type="entry name" value="NAD(P)-binding Rossmann-fold domains"/>
    <property type="match status" value="1"/>
</dbReference>
<dbReference type="PANTHER" id="PTHR43976:SF16">
    <property type="entry name" value="SHORT-CHAIN DEHYDROGENASE_REDUCTASE FAMILY PROTEIN"/>
    <property type="match status" value="1"/>
</dbReference>
<dbReference type="PANTHER" id="PTHR43976">
    <property type="entry name" value="SHORT CHAIN DEHYDROGENASE"/>
    <property type="match status" value="1"/>
</dbReference>
<gene>
    <name evidence="4" type="ORF">CPB84DRAFT_1879264</name>
</gene>
<reference evidence="4" key="1">
    <citation type="submission" date="2020-11" db="EMBL/GenBank/DDBJ databases">
        <authorList>
            <consortium name="DOE Joint Genome Institute"/>
            <person name="Ahrendt S."/>
            <person name="Riley R."/>
            <person name="Andreopoulos W."/>
            <person name="LaButti K."/>
            <person name="Pangilinan J."/>
            <person name="Ruiz-duenas F.J."/>
            <person name="Barrasa J.M."/>
            <person name="Sanchez-Garcia M."/>
            <person name="Camarero S."/>
            <person name="Miyauchi S."/>
            <person name="Serrano A."/>
            <person name="Linde D."/>
            <person name="Babiker R."/>
            <person name="Drula E."/>
            <person name="Ayuso-Fernandez I."/>
            <person name="Pacheco R."/>
            <person name="Padilla G."/>
            <person name="Ferreira P."/>
            <person name="Barriuso J."/>
            <person name="Kellner H."/>
            <person name="Castanera R."/>
            <person name="Alfaro M."/>
            <person name="Ramirez L."/>
            <person name="Pisabarro A.G."/>
            <person name="Kuo A."/>
            <person name="Tritt A."/>
            <person name="Lipzen A."/>
            <person name="He G."/>
            <person name="Yan M."/>
            <person name="Ng V."/>
            <person name="Cullen D."/>
            <person name="Martin F."/>
            <person name="Rosso M.-N."/>
            <person name="Henrissat B."/>
            <person name="Hibbett D."/>
            <person name="Martinez A.T."/>
            <person name="Grigoriev I.V."/>
        </authorList>
    </citation>
    <scope>NUCLEOTIDE SEQUENCE</scope>
    <source>
        <strain evidence="4">AH 44721</strain>
    </source>
</reference>
<dbReference type="OrthoDB" id="1274115at2759"/>
<evidence type="ECO:0000256" key="1">
    <source>
        <dbReference type="ARBA" id="ARBA00006484"/>
    </source>
</evidence>
<keyword evidence="2" id="KW-0560">Oxidoreductase</keyword>
<dbReference type="PRINTS" id="PR00080">
    <property type="entry name" value="SDRFAMILY"/>
</dbReference>
<comment type="caution">
    <text evidence="4">The sequence shown here is derived from an EMBL/GenBank/DDBJ whole genome shotgun (WGS) entry which is preliminary data.</text>
</comment>
<evidence type="ECO:0000313" key="4">
    <source>
        <dbReference type="EMBL" id="KAF8878012.1"/>
    </source>
</evidence>
<organism evidence="4 5">
    <name type="scientific">Gymnopilus junonius</name>
    <name type="common">Spectacular rustgill mushroom</name>
    <name type="synonym">Gymnopilus spectabilis subsp. junonius</name>
    <dbReference type="NCBI Taxonomy" id="109634"/>
    <lineage>
        <taxon>Eukaryota</taxon>
        <taxon>Fungi</taxon>
        <taxon>Dikarya</taxon>
        <taxon>Basidiomycota</taxon>
        <taxon>Agaricomycotina</taxon>
        <taxon>Agaricomycetes</taxon>
        <taxon>Agaricomycetidae</taxon>
        <taxon>Agaricales</taxon>
        <taxon>Agaricineae</taxon>
        <taxon>Hymenogastraceae</taxon>
        <taxon>Gymnopilus</taxon>
    </lineage>
</organism>
<dbReference type="EMBL" id="JADNYJ010000163">
    <property type="protein sequence ID" value="KAF8878012.1"/>
    <property type="molecule type" value="Genomic_DNA"/>
</dbReference>
<dbReference type="InterPro" id="IPR002347">
    <property type="entry name" value="SDR_fam"/>
</dbReference>
<name>A0A9P5THU5_GYMJU</name>
<evidence type="ECO:0000256" key="2">
    <source>
        <dbReference type="ARBA" id="ARBA00023002"/>
    </source>
</evidence>
<dbReference type="Pfam" id="PF00106">
    <property type="entry name" value="adh_short"/>
    <property type="match status" value="1"/>
</dbReference>
<evidence type="ECO:0000256" key="3">
    <source>
        <dbReference type="RuleBase" id="RU000363"/>
    </source>
</evidence>